<dbReference type="RefSeq" id="WP_025205237.1">
    <property type="nucleotide sequence ID" value="NZ_CP046996.1"/>
</dbReference>
<proteinExistence type="predicted"/>
<name>A0A857DHK5_9FIRM</name>
<keyword evidence="1" id="KW-0472">Membrane</keyword>
<evidence type="ECO:0000313" key="3">
    <source>
        <dbReference type="Proteomes" id="UP000430508"/>
    </source>
</evidence>
<dbReference type="AlphaFoldDB" id="A0A857DHK5"/>
<dbReference type="Proteomes" id="UP000430508">
    <property type="component" value="Chromosome"/>
</dbReference>
<evidence type="ECO:0000313" key="2">
    <source>
        <dbReference type="EMBL" id="QGZ99784.1"/>
    </source>
</evidence>
<keyword evidence="1" id="KW-1133">Transmembrane helix</keyword>
<organism evidence="2 3">
    <name type="scientific">Dehalobacter restrictus</name>
    <dbReference type="NCBI Taxonomy" id="55583"/>
    <lineage>
        <taxon>Bacteria</taxon>
        <taxon>Bacillati</taxon>
        <taxon>Bacillota</taxon>
        <taxon>Clostridia</taxon>
        <taxon>Eubacteriales</taxon>
        <taxon>Desulfitobacteriaceae</taxon>
        <taxon>Dehalobacter</taxon>
    </lineage>
</organism>
<feature type="transmembrane region" description="Helical" evidence="1">
    <location>
        <begin position="7"/>
        <end position="27"/>
    </location>
</feature>
<accession>A0A857DHK5</accession>
<gene>
    <name evidence="2" type="ORF">GQ588_03540</name>
</gene>
<sequence>MRITAEIYILLEVGIFLIIAFCSWFIWDKRYRKNHGNDIPKGYMATDEVFIDPVNGKKFKVYYEPETGNRFYKEVKEE</sequence>
<reference evidence="2 3" key="1">
    <citation type="submission" date="2019-12" db="EMBL/GenBank/DDBJ databases">
        <title>Sequence classification of anaerobic respiratory reductive dehalogenases: First we see many, then we see few.</title>
        <authorList>
            <person name="Molenda O."/>
            <person name="Puentes Jacome L.A."/>
            <person name="Cao X."/>
            <person name="Nesbo C.L."/>
            <person name="Tang S."/>
            <person name="Morson N."/>
            <person name="Patron J."/>
            <person name="Lomheim L."/>
            <person name="Wishart D.S."/>
            <person name="Edwards E.A."/>
        </authorList>
    </citation>
    <scope>NUCLEOTIDE SEQUENCE [LARGE SCALE GENOMIC DNA]</scope>
    <source>
        <strain evidence="2 3">12DCA</strain>
    </source>
</reference>
<protein>
    <recommendedName>
        <fullName evidence="4">HD family phosphohydrolase</fullName>
    </recommendedName>
</protein>
<keyword evidence="1" id="KW-0812">Transmembrane</keyword>
<evidence type="ECO:0000256" key="1">
    <source>
        <dbReference type="SAM" id="Phobius"/>
    </source>
</evidence>
<evidence type="ECO:0008006" key="4">
    <source>
        <dbReference type="Google" id="ProtNLM"/>
    </source>
</evidence>
<dbReference type="EMBL" id="CP046996">
    <property type="protein sequence ID" value="QGZ99784.1"/>
    <property type="molecule type" value="Genomic_DNA"/>
</dbReference>